<keyword evidence="3" id="KW-1185">Reference proteome</keyword>
<evidence type="ECO:0000259" key="1">
    <source>
        <dbReference type="Pfam" id="PF13454"/>
    </source>
</evidence>
<name>A0AAE3ZVQ2_9ACTN</name>
<dbReference type="InterPro" id="IPR038732">
    <property type="entry name" value="HpyO/CreE_NAD-binding"/>
</dbReference>
<proteinExistence type="predicted"/>
<dbReference type="InterPro" id="IPR036188">
    <property type="entry name" value="FAD/NAD-bd_sf"/>
</dbReference>
<dbReference type="RefSeq" id="WP_310422782.1">
    <property type="nucleotide sequence ID" value="NZ_JAVDYC010000001.1"/>
</dbReference>
<dbReference type="InterPro" id="IPR052189">
    <property type="entry name" value="L-asp_N-monooxygenase_NS-form"/>
</dbReference>
<dbReference type="PRINTS" id="PR00419">
    <property type="entry name" value="ADXRDTASE"/>
</dbReference>
<dbReference type="SUPFAM" id="SSF51905">
    <property type="entry name" value="FAD/NAD(P)-binding domain"/>
    <property type="match status" value="1"/>
</dbReference>
<dbReference type="Proteomes" id="UP001183629">
    <property type="component" value="Unassembled WGS sequence"/>
</dbReference>
<dbReference type="EMBL" id="JAVDYC010000001">
    <property type="protein sequence ID" value="MDR7326671.1"/>
    <property type="molecule type" value="Genomic_DNA"/>
</dbReference>
<dbReference type="Gene3D" id="3.50.50.60">
    <property type="entry name" value="FAD/NAD(P)-binding domain"/>
    <property type="match status" value="1"/>
</dbReference>
<comment type="caution">
    <text evidence="2">The sequence shown here is derived from an EMBL/GenBank/DDBJ whole genome shotgun (WGS) entry which is preliminary data.</text>
</comment>
<evidence type="ECO:0000313" key="3">
    <source>
        <dbReference type="Proteomes" id="UP001183629"/>
    </source>
</evidence>
<dbReference type="PANTHER" id="PTHR40254">
    <property type="entry name" value="BLR0577 PROTEIN"/>
    <property type="match status" value="1"/>
</dbReference>
<dbReference type="AlphaFoldDB" id="A0AAE3ZVQ2"/>
<dbReference type="Pfam" id="PF13454">
    <property type="entry name" value="NAD_binding_9"/>
    <property type="match status" value="1"/>
</dbReference>
<gene>
    <name evidence="2" type="ORF">J2S44_006921</name>
</gene>
<evidence type="ECO:0000313" key="2">
    <source>
        <dbReference type="EMBL" id="MDR7326671.1"/>
    </source>
</evidence>
<organism evidence="2 3">
    <name type="scientific">Catenuloplanes niger</name>
    <dbReference type="NCBI Taxonomy" id="587534"/>
    <lineage>
        <taxon>Bacteria</taxon>
        <taxon>Bacillati</taxon>
        <taxon>Actinomycetota</taxon>
        <taxon>Actinomycetes</taxon>
        <taxon>Micromonosporales</taxon>
        <taxon>Micromonosporaceae</taxon>
        <taxon>Catenuloplanes</taxon>
    </lineage>
</organism>
<protein>
    <submittedName>
        <fullName evidence="2">NAD(P)/FAD-binding protein YdhS</fullName>
    </submittedName>
</protein>
<feature type="domain" description="FAD-dependent urate hydroxylase HpyO/Asp monooxygenase CreE-like FAD/NAD(P)-binding" evidence="1">
    <location>
        <begin position="4"/>
        <end position="129"/>
    </location>
</feature>
<reference evidence="2 3" key="1">
    <citation type="submission" date="2023-07" db="EMBL/GenBank/DDBJ databases">
        <title>Sequencing the genomes of 1000 actinobacteria strains.</title>
        <authorList>
            <person name="Klenk H.-P."/>
        </authorList>
    </citation>
    <scope>NUCLEOTIDE SEQUENCE [LARGE SCALE GENOMIC DNA]</scope>
    <source>
        <strain evidence="2 3">DSM 44711</strain>
    </source>
</reference>
<dbReference type="PANTHER" id="PTHR40254:SF1">
    <property type="entry name" value="BLR0577 PROTEIN"/>
    <property type="match status" value="1"/>
</dbReference>
<sequence length="402" mass="42342">MTVAIIGAGASGILAARALHRRCPDRDLVMIDPAPPGGPAYRAPEPWHLLNSRAAAMGDGFVRWAGPADPDAFLPRRRYGDYLRAILGGLPVDLRADRAVRITRGPAGLTVHLAGGLPVRAADVVLALGPPRPVVPAFAAGRPGLVPDPWAPGALDVIDPAWPVVVAGTGLTAVDVALTLLRRGRSAPVTLVSRRGLLPRTHQDHPGVRPDAALVGALVARGRSLRSLVRAVRELAADHPGGWQPVIDAVRPHANTLWAAASEADRSRFLRHCARHWDVHRHRMAGPVAAELGRHLASTAVRVRCSSVPLQDFDLGSVQVVNAAGPGRLPWAADPLTAALIADGLARVGPHGLGLDVCAPLWLLGPLRRGRLWETTAIPEIRAQADALATALSRTDVSDVAA</sequence>
<accession>A0AAE3ZVQ2</accession>